<keyword evidence="5 7" id="KW-0687">Ribonucleoprotein</keyword>
<dbReference type="HAMAP" id="MF_00531">
    <property type="entry name" value="Ribosomal_uS19"/>
    <property type="match status" value="1"/>
</dbReference>
<dbReference type="GO" id="GO:0005737">
    <property type="term" value="C:cytoplasm"/>
    <property type="evidence" value="ECO:0007669"/>
    <property type="project" value="UniProtKB-ARBA"/>
</dbReference>
<evidence type="ECO:0000256" key="7">
    <source>
        <dbReference type="HAMAP-Rule" id="MF_00531"/>
    </source>
</evidence>
<dbReference type="InterPro" id="IPR020934">
    <property type="entry name" value="Ribosomal_uS19_CS"/>
</dbReference>
<dbReference type="Proteomes" id="UP000287233">
    <property type="component" value="Chromosome"/>
</dbReference>
<name>A0A410FU00_BIPS1</name>
<evidence type="ECO:0000256" key="3">
    <source>
        <dbReference type="ARBA" id="ARBA00022884"/>
    </source>
</evidence>
<dbReference type="PANTHER" id="PTHR11880">
    <property type="entry name" value="RIBOSOMAL PROTEIN S19P FAMILY MEMBER"/>
    <property type="match status" value="1"/>
</dbReference>
<dbReference type="GO" id="GO:0003735">
    <property type="term" value="F:structural constituent of ribosome"/>
    <property type="evidence" value="ECO:0007669"/>
    <property type="project" value="InterPro"/>
</dbReference>
<dbReference type="GO" id="GO:0006412">
    <property type="term" value="P:translation"/>
    <property type="evidence" value="ECO:0007669"/>
    <property type="project" value="UniProtKB-UniRule"/>
</dbReference>
<comment type="similarity">
    <text evidence="1 7 8">Belongs to the universal ribosomal protein uS19 family.</text>
</comment>
<dbReference type="InterPro" id="IPR023575">
    <property type="entry name" value="Ribosomal_uS19_SF"/>
</dbReference>
<dbReference type="Pfam" id="PF00203">
    <property type="entry name" value="Ribosomal_S19"/>
    <property type="match status" value="1"/>
</dbReference>
<comment type="function">
    <text evidence="7">Protein S19 forms a complex with S13 that binds strongly to the 16S ribosomal RNA.</text>
</comment>
<dbReference type="NCBIfam" id="TIGR01050">
    <property type="entry name" value="rpsS_bact"/>
    <property type="match status" value="1"/>
</dbReference>
<dbReference type="EMBL" id="CP034928">
    <property type="protein sequence ID" value="QAA76438.1"/>
    <property type="molecule type" value="Genomic_DNA"/>
</dbReference>
<protein>
    <recommendedName>
        <fullName evidence="6 7">Small ribosomal subunit protein uS19</fullName>
    </recommendedName>
</protein>
<organism evidence="9 10">
    <name type="scientific">Bipolaricaulis sibiricus</name>
    <dbReference type="NCBI Taxonomy" id="2501609"/>
    <lineage>
        <taxon>Bacteria</taxon>
        <taxon>Candidatus Bipolaricaulota</taxon>
        <taxon>Candidatus Bipolaricaulia</taxon>
        <taxon>Candidatus Bipolaricaulales</taxon>
        <taxon>Candidatus Bipolaricaulaceae</taxon>
        <taxon>Candidatus Bipolaricaulis</taxon>
    </lineage>
</organism>
<dbReference type="GO" id="GO:0000028">
    <property type="term" value="P:ribosomal small subunit assembly"/>
    <property type="evidence" value="ECO:0007669"/>
    <property type="project" value="TreeGrafter"/>
</dbReference>
<evidence type="ECO:0000256" key="1">
    <source>
        <dbReference type="ARBA" id="ARBA00007345"/>
    </source>
</evidence>
<dbReference type="Gene3D" id="3.30.860.10">
    <property type="entry name" value="30s Ribosomal Protein S19, Chain A"/>
    <property type="match status" value="1"/>
</dbReference>
<dbReference type="FunFam" id="3.30.860.10:FF:000001">
    <property type="entry name" value="30S ribosomal protein S19"/>
    <property type="match status" value="1"/>
</dbReference>
<dbReference type="AlphaFoldDB" id="A0A410FU00"/>
<evidence type="ECO:0000313" key="9">
    <source>
        <dbReference type="EMBL" id="QAA76438.1"/>
    </source>
</evidence>
<reference evidence="10" key="1">
    <citation type="submission" date="2018-12" db="EMBL/GenBank/DDBJ databases">
        <title>Complete genome sequence of an uncultured bacterium of the candidate phylum Bipolaricaulota.</title>
        <authorList>
            <person name="Kadnikov V.V."/>
            <person name="Mardanov A.V."/>
            <person name="Beletsky A.V."/>
            <person name="Frank Y.A."/>
            <person name="Karnachuk O.V."/>
            <person name="Ravin N.V."/>
        </authorList>
    </citation>
    <scope>NUCLEOTIDE SEQUENCE [LARGE SCALE GENOMIC DNA]</scope>
</reference>
<dbReference type="GO" id="GO:0015935">
    <property type="term" value="C:small ribosomal subunit"/>
    <property type="evidence" value="ECO:0007669"/>
    <property type="project" value="InterPro"/>
</dbReference>
<dbReference type="KEGG" id="bih:BIP78_0672"/>
<evidence type="ECO:0000256" key="8">
    <source>
        <dbReference type="RuleBase" id="RU003485"/>
    </source>
</evidence>
<proteinExistence type="inferred from homology"/>
<keyword evidence="4 7" id="KW-0689">Ribosomal protein</keyword>
<dbReference type="InterPro" id="IPR005732">
    <property type="entry name" value="Ribosomal_uS19_bac-type"/>
</dbReference>
<dbReference type="PROSITE" id="PS00323">
    <property type="entry name" value="RIBOSOMAL_S19"/>
    <property type="match status" value="1"/>
</dbReference>
<accession>A0A410FU00</accession>
<sequence length="93" mass="10254">MARSKKKGPFVAPDVLTKLGKLKRGEITEIVTWSRSSMITPEMVGVTIRVHNGRTHVPVRVTEAMIGHRLGEFAPTRVFRGHGGVKKKVAVPK</sequence>
<gene>
    <name evidence="7" type="primary">rpsS</name>
    <name evidence="9" type="ORF">BIP78_0672</name>
</gene>
<dbReference type="InterPro" id="IPR002222">
    <property type="entry name" value="Ribosomal_uS19"/>
</dbReference>
<evidence type="ECO:0000256" key="6">
    <source>
        <dbReference type="ARBA" id="ARBA00035163"/>
    </source>
</evidence>
<evidence type="ECO:0000256" key="2">
    <source>
        <dbReference type="ARBA" id="ARBA00022730"/>
    </source>
</evidence>
<keyword evidence="2 7" id="KW-0699">rRNA-binding</keyword>
<evidence type="ECO:0000256" key="5">
    <source>
        <dbReference type="ARBA" id="ARBA00023274"/>
    </source>
</evidence>
<dbReference type="GO" id="GO:0019843">
    <property type="term" value="F:rRNA binding"/>
    <property type="evidence" value="ECO:0007669"/>
    <property type="project" value="UniProtKB-UniRule"/>
</dbReference>
<dbReference type="SUPFAM" id="SSF54570">
    <property type="entry name" value="Ribosomal protein S19"/>
    <property type="match status" value="1"/>
</dbReference>
<keyword evidence="3 7" id="KW-0694">RNA-binding</keyword>
<evidence type="ECO:0000313" key="10">
    <source>
        <dbReference type="Proteomes" id="UP000287233"/>
    </source>
</evidence>
<evidence type="ECO:0000256" key="4">
    <source>
        <dbReference type="ARBA" id="ARBA00022980"/>
    </source>
</evidence>
<dbReference type="PIRSF" id="PIRSF002144">
    <property type="entry name" value="Ribosomal_S19"/>
    <property type="match status" value="1"/>
</dbReference>
<dbReference type="PRINTS" id="PR00975">
    <property type="entry name" value="RIBOSOMALS19"/>
</dbReference>
<dbReference type="PANTHER" id="PTHR11880:SF8">
    <property type="entry name" value="SMALL RIBOSOMAL SUBUNIT PROTEIN US19M"/>
    <property type="match status" value="1"/>
</dbReference>